<protein>
    <submittedName>
        <fullName evidence="2">Uncharacterized protein</fullName>
    </submittedName>
</protein>
<evidence type="ECO:0000313" key="2">
    <source>
        <dbReference type="EMBL" id="KAG9249264.1"/>
    </source>
</evidence>
<name>A0A9P7ZBX7_9HELO</name>
<evidence type="ECO:0000256" key="1">
    <source>
        <dbReference type="SAM" id="MobiDB-lite"/>
    </source>
</evidence>
<organism evidence="2 3">
    <name type="scientific">Calycina marina</name>
    <dbReference type="NCBI Taxonomy" id="1763456"/>
    <lineage>
        <taxon>Eukaryota</taxon>
        <taxon>Fungi</taxon>
        <taxon>Dikarya</taxon>
        <taxon>Ascomycota</taxon>
        <taxon>Pezizomycotina</taxon>
        <taxon>Leotiomycetes</taxon>
        <taxon>Helotiales</taxon>
        <taxon>Pezizellaceae</taxon>
        <taxon>Calycina</taxon>
    </lineage>
</organism>
<keyword evidence="3" id="KW-1185">Reference proteome</keyword>
<dbReference type="EMBL" id="MU253737">
    <property type="protein sequence ID" value="KAG9249264.1"/>
    <property type="molecule type" value="Genomic_DNA"/>
</dbReference>
<feature type="region of interest" description="Disordered" evidence="1">
    <location>
        <begin position="580"/>
        <end position="601"/>
    </location>
</feature>
<dbReference type="Proteomes" id="UP000887226">
    <property type="component" value="Unassembled WGS sequence"/>
</dbReference>
<proteinExistence type="predicted"/>
<dbReference type="OrthoDB" id="5389734at2759"/>
<dbReference type="AlphaFoldDB" id="A0A9P7ZBX7"/>
<feature type="region of interest" description="Disordered" evidence="1">
    <location>
        <begin position="309"/>
        <end position="334"/>
    </location>
</feature>
<evidence type="ECO:0000313" key="3">
    <source>
        <dbReference type="Proteomes" id="UP000887226"/>
    </source>
</evidence>
<accession>A0A9P7ZBX7</accession>
<feature type="compositionally biased region" description="Basic and acidic residues" evidence="1">
    <location>
        <begin position="580"/>
        <end position="595"/>
    </location>
</feature>
<reference evidence="2" key="1">
    <citation type="journal article" date="2021" name="IMA Fungus">
        <title>Genomic characterization of three marine fungi, including Emericellopsis atlantica sp. nov. with signatures of a generalist lifestyle and marine biomass degradation.</title>
        <authorList>
            <person name="Hagestad O.C."/>
            <person name="Hou L."/>
            <person name="Andersen J.H."/>
            <person name="Hansen E.H."/>
            <person name="Altermark B."/>
            <person name="Li C."/>
            <person name="Kuhnert E."/>
            <person name="Cox R.J."/>
            <person name="Crous P.W."/>
            <person name="Spatafora J.W."/>
            <person name="Lail K."/>
            <person name="Amirebrahimi M."/>
            <person name="Lipzen A."/>
            <person name="Pangilinan J."/>
            <person name="Andreopoulos W."/>
            <person name="Hayes R.D."/>
            <person name="Ng V."/>
            <person name="Grigoriev I.V."/>
            <person name="Jackson S.A."/>
            <person name="Sutton T.D.S."/>
            <person name="Dobson A.D.W."/>
            <person name="Rama T."/>
        </authorList>
    </citation>
    <scope>NUCLEOTIDE SEQUENCE</scope>
    <source>
        <strain evidence="2">TRa3180A</strain>
    </source>
</reference>
<comment type="caution">
    <text evidence="2">The sequence shown here is derived from an EMBL/GenBank/DDBJ whole genome shotgun (WGS) entry which is preliminary data.</text>
</comment>
<sequence length="614" mass="69819">MATFYYGLDSPDFSTAPRHHSLLPVIFEPKDDDLSRSPSLLPAVSNDTMDEVRIPVPIHPIPSMQEPFAESMQEAGDTAPSTYKTKKSAAVRRQILLDQDTSEDTHATKWRQKPGQKFHELWKIMAQISFGIYLLLNGIAKDDTQVMRILQGHVDEIDEFLEMTLEDFDLAKDDIDERLKFLKVPLDNISIFDAMLEDRAFRLQIVSGNERIEHVIQRTAAAMKDALQDIREGLNACREFSAYLEEEQDRASWRYDRQDTEKVYEAMKGNVEGWHKAYVSLQKKGNSLGVALVQLGSIVAEMDRRAGEISRKTRFHSPRSSISSIPSSTPPRSNEMRKLMLKVLPSDPNMITPAISASLPAFGMVQDQIKQRSSLRKRFTLKRNSNSEPLQETPTDFIQHASYNSPQRRINSFSDAPEVRETALPDPHRQQPSVVRNPIELEAAMRSPASGGFDSAYCSDFDKQFSPATQQITSKSRGHPAFTPPILSRDFLVPSPHSDQQVFHPVQASPNSPLQRPWTAAPYHHNHIRENSGGSGGSMQSRMGMSMMSDMTMKTDANGKKVKKKRSAFGWLKKAFSLSEEEKAAFEERRRRTDYDDQYYQEPQQKWLDGKRIR</sequence>
<feature type="compositionally biased region" description="Low complexity" evidence="1">
    <location>
        <begin position="318"/>
        <end position="333"/>
    </location>
</feature>
<gene>
    <name evidence="2" type="ORF">BJ878DRAFT_410844</name>
</gene>